<dbReference type="PROSITE" id="PS51407">
    <property type="entry name" value="LAMP_3"/>
    <property type="match status" value="1"/>
</dbReference>
<accession>A0A7M7GJ45</accession>
<comment type="similarity">
    <text evidence="5 21">Belongs to the LAMP family.</text>
</comment>
<keyword evidence="8" id="KW-0732">Signal</keyword>
<dbReference type="InterPro" id="IPR018134">
    <property type="entry name" value="LAMP_CS"/>
</dbReference>
<keyword evidence="11" id="KW-0770">Synapse</keyword>
<feature type="compositionally biased region" description="Polar residues" evidence="22">
    <location>
        <begin position="397"/>
        <end position="429"/>
    </location>
</feature>
<keyword evidence="9" id="KW-0967">Endosome</keyword>
<feature type="disulfide bond" evidence="21">
    <location>
        <begin position="721"/>
        <end position="758"/>
    </location>
</feature>
<feature type="transmembrane region" description="Helical" evidence="23">
    <location>
        <begin position="767"/>
        <end position="790"/>
    </location>
</feature>
<evidence type="ECO:0000256" key="7">
    <source>
        <dbReference type="ARBA" id="ARBA00022692"/>
    </source>
</evidence>
<feature type="compositionally biased region" description="Low complexity" evidence="22">
    <location>
        <begin position="569"/>
        <end position="588"/>
    </location>
</feature>
<keyword evidence="10 23" id="KW-1133">Transmembrane helix</keyword>
<evidence type="ECO:0000256" key="9">
    <source>
        <dbReference type="ARBA" id="ARBA00022753"/>
    </source>
</evidence>
<evidence type="ECO:0000256" key="3">
    <source>
        <dbReference type="ARBA" id="ARBA00004172"/>
    </source>
</evidence>
<evidence type="ECO:0000256" key="18">
    <source>
        <dbReference type="ARBA" id="ARBA00060492"/>
    </source>
</evidence>
<evidence type="ECO:0000256" key="1">
    <source>
        <dbReference type="ARBA" id="ARBA00004151"/>
    </source>
</evidence>
<evidence type="ECO:0000256" key="6">
    <source>
        <dbReference type="ARBA" id="ARBA00022475"/>
    </source>
</evidence>
<evidence type="ECO:0000256" key="19">
    <source>
        <dbReference type="ARBA" id="ARBA00074379"/>
    </source>
</evidence>
<comment type="subcellular location">
    <subcellularLocation>
        <location evidence="4">Cell projection</location>
        <location evidence="4">Dendrite</location>
    </subcellularLocation>
    <subcellularLocation>
        <location evidence="18">Cell projection</location>
        <location evidence="18">Growth cone membrane</location>
        <topology evidence="18">Single-pass type I membrane protein</topology>
    </subcellularLocation>
    <subcellularLocation>
        <location evidence="16">Cytoplasmic vesicle</location>
        <location evidence="16">Secretory vesicle</location>
        <location evidence="16">Synaptic vesicle membrane</location>
        <topology evidence="16">Single-pass type I membrane protein</topology>
    </subcellularLocation>
    <subcellularLocation>
        <location evidence="2">Early endosome membrane</location>
        <topology evidence="2">Single-pass type I membrane protein</topology>
    </subcellularLocation>
    <subcellularLocation>
        <location evidence="1">Endoplasmic reticulum-Golgi intermediate compartment membrane</location>
        <topology evidence="1">Single-pass type I membrane protein</topology>
    </subcellularLocation>
    <subcellularLocation>
        <location evidence="21">Membrane</location>
        <topology evidence="21">Single-pass type I membrane protein</topology>
    </subcellularLocation>
    <subcellularLocation>
        <location evidence="3">Recycling endosome</location>
    </subcellularLocation>
</comment>
<feature type="compositionally biased region" description="Polar residues" evidence="22">
    <location>
        <begin position="309"/>
        <end position="319"/>
    </location>
</feature>
<evidence type="ECO:0000313" key="26">
    <source>
        <dbReference type="Proteomes" id="UP000002358"/>
    </source>
</evidence>
<keyword evidence="14" id="KW-0966">Cell projection</keyword>
<evidence type="ECO:0000256" key="8">
    <source>
        <dbReference type="ARBA" id="ARBA00022729"/>
    </source>
</evidence>
<feature type="compositionally biased region" description="Low complexity" evidence="22">
    <location>
        <begin position="461"/>
        <end position="474"/>
    </location>
</feature>
<dbReference type="KEGG" id="nvi:100679322"/>
<keyword evidence="6" id="KW-1003">Cell membrane</keyword>
<feature type="compositionally biased region" description="Acidic residues" evidence="22">
    <location>
        <begin position="528"/>
        <end position="546"/>
    </location>
</feature>
<reference evidence="25" key="1">
    <citation type="submission" date="2021-01" db="UniProtKB">
        <authorList>
            <consortium name="EnsemblMetazoa"/>
        </authorList>
    </citation>
    <scope>IDENTIFICATION</scope>
</reference>
<dbReference type="PANTHER" id="PTHR11506:SF35">
    <property type="entry name" value="LYSOSOME-ASSOCIATED MEMBRANE GLYCOPROTEIN 5"/>
    <property type="match status" value="1"/>
</dbReference>
<keyword evidence="13" id="KW-0325">Glycoprotein</keyword>
<dbReference type="InterPro" id="IPR048528">
    <property type="entry name" value="Lamp2-like_luminal"/>
</dbReference>
<evidence type="ECO:0000313" key="25">
    <source>
        <dbReference type="EnsemblMetazoa" id="XP_003428025"/>
    </source>
</evidence>
<comment type="function">
    <text evidence="17">Plays a role in short-term synaptic plasticity in a subset of GABAergic neurons in the brain.</text>
</comment>
<dbReference type="GO" id="GO:0031902">
    <property type="term" value="C:late endosome membrane"/>
    <property type="evidence" value="ECO:0007669"/>
    <property type="project" value="TreeGrafter"/>
</dbReference>
<evidence type="ECO:0000256" key="14">
    <source>
        <dbReference type="ARBA" id="ARBA00023273"/>
    </source>
</evidence>
<feature type="domain" description="Lysosome-associated membrane glycoprotein 2-like luminal" evidence="24">
    <location>
        <begin position="598"/>
        <end position="686"/>
    </location>
</feature>
<dbReference type="GO" id="GO:0005765">
    <property type="term" value="C:lysosomal membrane"/>
    <property type="evidence" value="ECO:0007669"/>
    <property type="project" value="TreeGrafter"/>
</dbReference>
<dbReference type="GO" id="GO:0072594">
    <property type="term" value="P:establishment of protein localization to organelle"/>
    <property type="evidence" value="ECO:0007669"/>
    <property type="project" value="TreeGrafter"/>
</dbReference>
<name>A0A7M7GJ45_NASVI</name>
<organism evidence="25 26">
    <name type="scientific">Nasonia vitripennis</name>
    <name type="common">Parasitic wasp</name>
    <dbReference type="NCBI Taxonomy" id="7425"/>
    <lineage>
        <taxon>Eukaryota</taxon>
        <taxon>Metazoa</taxon>
        <taxon>Ecdysozoa</taxon>
        <taxon>Arthropoda</taxon>
        <taxon>Hexapoda</taxon>
        <taxon>Insecta</taxon>
        <taxon>Pterygota</taxon>
        <taxon>Neoptera</taxon>
        <taxon>Endopterygota</taxon>
        <taxon>Hymenoptera</taxon>
        <taxon>Apocrita</taxon>
        <taxon>Proctotrupomorpha</taxon>
        <taxon>Chalcidoidea</taxon>
        <taxon>Pteromalidae</taxon>
        <taxon>Pteromalinae</taxon>
        <taxon>Nasonia</taxon>
    </lineage>
</organism>
<keyword evidence="21" id="KW-1015">Disulfide bond</keyword>
<evidence type="ECO:0000259" key="24">
    <source>
        <dbReference type="Pfam" id="PF01299"/>
    </source>
</evidence>
<dbReference type="GeneID" id="100679322"/>
<evidence type="ECO:0000256" key="17">
    <source>
        <dbReference type="ARBA" id="ARBA00053950"/>
    </source>
</evidence>
<evidence type="ECO:0000256" key="16">
    <source>
        <dbReference type="ARBA" id="ARBA00029428"/>
    </source>
</evidence>
<dbReference type="AlphaFoldDB" id="A0A7M7GJ45"/>
<protein>
    <recommendedName>
        <fullName evidence="19">Lysosome-associated membrane glycoprotein 5</fullName>
    </recommendedName>
    <alternativeName>
        <fullName evidence="20">Lysosome-associated membrane protein 5</fullName>
    </alternativeName>
</protein>
<dbReference type="EnsemblMetazoa" id="XM_003427977">
    <property type="protein sequence ID" value="XP_003428025"/>
    <property type="gene ID" value="LOC100679322"/>
</dbReference>
<evidence type="ECO:0000256" key="11">
    <source>
        <dbReference type="ARBA" id="ARBA00023018"/>
    </source>
</evidence>
<proteinExistence type="inferred from homology"/>
<feature type="region of interest" description="Disordered" evidence="22">
    <location>
        <begin position="229"/>
        <end position="588"/>
    </location>
</feature>
<feature type="compositionally biased region" description="Polar residues" evidence="22">
    <location>
        <begin position="366"/>
        <end position="376"/>
    </location>
</feature>
<dbReference type="PANTHER" id="PTHR11506">
    <property type="entry name" value="LYSOSOME-ASSOCIATED MEMBRANE GLYCOPROTEIN"/>
    <property type="match status" value="1"/>
</dbReference>
<keyword evidence="26" id="KW-1185">Reference proteome</keyword>
<evidence type="ECO:0000256" key="20">
    <source>
        <dbReference type="ARBA" id="ARBA00076257"/>
    </source>
</evidence>
<dbReference type="Gene3D" id="2.40.160.110">
    <property type="match status" value="1"/>
</dbReference>
<dbReference type="InterPro" id="IPR002000">
    <property type="entry name" value="Lysosome-assoc_membr_glycop"/>
</dbReference>
<evidence type="ECO:0000256" key="21">
    <source>
        <dbReference type="PROSITE-ProRule" id="PRU00740"/>
    </source>
</evidence>
<evidence type="ECO:0000256" key="12">
    <source>
        <dbReference type="ARBA" id="ARBA00023136"/>
    </source>
</evidence>
<dbReference type="Pfam" id="PF01299">
    <property type="entry name" value="Lamp2-like_luminal"/>
    <property type="match status" value="1"/>
</dbReference>
<dbReference type="SMR" id="A0A7M7GJ45"/>
<feature type="compositionally biased region" description="Basic and acidic residues" evidence="22">
    <location>
        <begin position="475"/>
        <end position="485"/>
    </location>
</feature>
<dbReference type="OrthoDB" id="7686737at2759"/>
<dbReference type="Proteomes" id="UP000002358">
    <property type="component" value="Chromosome 3"/>
</dbReference>
<feature type="compositionally biased region" description="Low complexity" evidence="22">
    <location>
        <begin position="438"/>
        <end position="448"/>
    </location>
</feature>
<sequence>MHREKPGRKPCPALKDSAAAAAILGEPVLGRGDSDKLTHSLSLSLSLSRLCVYVGGAVVGREKRPVRFFDADHHFLRERRKGRPRAPRARHIYTYFLRWHCTADSAVRAPAALHLSSGRSLVRFCSPCPISPTRFWISRTNVFTLEDPSSACCIGLWPFFFWLIFDSPKTKMRKVRTILFALASAAILLANAQEEAEDNGSSDSKLKVLGFLNKPALSANARKSRAIDSKLAVESESPSGHDSLPLIRGPRSAEDSEDNETVVATTSLPLENDDFTPNYASSTSTAEVESNPITTADPESSEKDKAAGDNTSMPNSTPTPIEVADNDEDEVKAEHKAVSSSEELPATQASEHEASSSEAVPAIQALSEQPTPSSEDVQGRSMPDIEALEQMHPDLAPSSSPSQDIDVQPSASSLDVNESTPMISSPASMSSVERVESEAPVSSSSPASGEREEGTPVPSVSPTSEEQAPPAAASEESKPESDVKQDLQTTTLINVADPTSDDASAEKTSPSEETTEEIEDNFPNLETSENEDIDEVTTEDDEDDGPTDATFEEPTGSPADGESTEETVPTAPESSVAATSTSSTPTPSSKYDFLLYDESNVACILASMSVTLRVTYTTKDKKTRTKSIQVPSTASVSGFCGEKDSNMTLSWPTSDTSLEQKDSITFMMKKDDSKFYVSSVQVSLVPNNQDFPNVIGESLRGNSATDLRLFSAHLKNGAHVCRPMTEVTCGQIVVLIKDVSLIAYNDRDSLADREEERCSPPPKSISIAAVVGAIVGLTVTIGIVASYAWYRKRTSTFRSELP</sequence>
<evidence type="ECO:0000256" key="5">
    <source>
        <dbReference type="ARBA" id="ARBA00009644"/>
    </source>
</evidence>
<evidence type="ECO:0000256" key="15">
    <source>
        <dbReference type="ARBA" id="ARBA00023329"/>
    </source>
</evidence>
<evidence type="ECO:0000256" key="23">
    <source>
        <dbReference type="SAM" id="Phobius"/>
    </source>
</evidence>
<keyword evidence="15" id="KW-0968">Cytoplasmic vesicle</keyword>
<evidence type="ECO:0000256" key="22">
    <source>
        <dbReference type="SAM" id="MobiDB-lite"/>
    </source>
</evidence>
<evidence type="ECO:0000256" key="10">
    <source>
        <dbReference type="ARBA" id="ARBA00022989"/>
    </source>
</evidence>
<dbReference type="InParanoid" id="A0A7M7GJ45"/>
<evidence type="ECO:0000256" key="13">
    <source>
        <dbReference type="ARBA" id="ARBA00023180"/>
    </source>
</evidence>
<evidence type="ECO:0000256" key="4">
    <source>
        <dbReference type="ARBA" id="ARBA00004279"/>
    </source>
</evidence>
<keyword evidence="7 21" id="KW-0812">Transmembrane</keyword>
<feature type="compositionally biased region" description="Polar residues" evidence="22">
    <location>
        <begin position="278"/>
        <end position="298"/>
    </location>
</feature>
<keyword evidence="12 21" id="KW-0472">Membrane</keyword>
<dbReference type="GO" id="GO:0005886">
    <property type="term" value="C:plasma membrane"/>
    <property type="evidence" value="ECO:0007669"/>
    <property type="project" value="UniProtKB-SubCell"/>
</dbReference>
<dbReference type="PROSITE" id="PS00310">
    <property type="entry name" value="LAMP_1"/>
    <property type="match status" value="1"/>
</dbReference>
<evidence type="ECO:0000256" key="2">
    <source>
        <dbReference type="ARBA" id="ARBA00004158"/>
    </source>
</evidence>
<comment type="caution">
    <text evidence="21">Lacks conserved residue(s) required for the propagation of feature annotation.</text>
</comment>
<dbReference type="RefSeq" id="XP_003428025.2">
    <property type="nucleotide sequence ID" value="XM_003427977.5"/>
</dbReference>